<proteinExistence type="predicted"/>
<organism evidence="1 2">
    <name type="scientific">Fukomys damarensis</name>
    <name type="common">Damaraland mole rat</name>
    <name type="synonym">Cryptomys damarensis</name>
    <dbReference type="NCBI Taxonomy" id="885580"/>
    <lineage>
        <taxon>Eukaryota</taxon>
        <taxon>Metazoa</taxon>
        <taxon>Chordata</taxon>
        <taxon>Craniata</taxon>
        <taxon>Vertebrata</taxon>
        <taxon>Euteleostomi</taxon>
        <taxon>Mammalia</taxon>
        <taxon>Eutheria</taxon>
        <taxon>Euarchontoglires</taxon>
        <taxon>Glires</taxon>
        <taxon>Rodentia</taxon>
        <taxon>Hystricomorpha</taxon>
        <taxon>Bathyergidae</taxon>
        <taxon>Fukomys</taxon>
    </lineage>
</organism>
<dbReference type="AlphaFoldDB" id="A0A091E6S6"/>
<evidence type="ECO:0000313" key="1">
    <source>
        <dbReference type="EMBL" id="KFO38478.1"/>
    </source>
</evidence>
<name>A0A091E6S6_FUKDA</name>
<gene>
    <name evidence="1" type="ORF">H920_00127</name>
</gene>
<keyword evidence="2" id="KW-1185">Reference proteome</keyword>
<dbReference type="EMBL" id="KN120510">
    <property type="protein sequence ID" value="KFO38478.1"/>
    <property type="molecule type" value="Genomic_DNA"/>
</dbReference>
<evidence type="ECO:0000313" key="2">
    <source>
        <dbReference type="Proteomes" id="UP000028990"/>
    </source>
</evidence>
<reference evidence="1 2" key="1">
    <citation type="submission" date="2013-11" db="EMBL/GenBank/DDBJ databases">
        <title>The Damaraland mole rat (Fukomys damarensis) genome and evolution of African mole rats.</title>
        <authorList>
            <person name="Gladyshev V.N."/>
            <person name="Fang X."/>
        </authorList>
    </citation>
    <scope>NUCLEOTIDE SEQUENCE [LARGE SCALE GENOMIC DNA]</scope>
    <source>
        <tissue evidence="1">Liver</tissue>
    </source>
</reference>
<accession>A0A091E6S6</accession>
<protein>
    <submittedName>
        <fullName evidence="1">Uncharacterized protein</fullName>
    </submittedName>
</protein>
<sequence length="162" mass="17472">MPPASACQQSQRDSSFLSAVPRRVTTVATGLGLQGIARLDCNAPPSSWTLQVFSRDRELRALVALSSSTEGLWDVRVTEELGTEPQAHVRTGSAEQQELGRPFVNGTSSGWQHGRALAAASCDFSITLAPCSVNDEFPESWVQGGNSVAQKELQILDARHHE</sequence>
<dbReference type="Proteomes" id="UP000028990">
    <property type="component" value="Unassembled WGS sequence"/>
</dbReference>